<sequence length="360" mass="38304">MSDGIFLDPSRPVALPSPARSAQGLSEHLNAESPFAHLADALQHPVAGIRLRNIRWHYAYFQAVFCGYQLVDWILVNFGNVTSRQQATAAGARLLERGLVRAPHRPPAFLDGYNFFELTEACQRHKTQPPTVGAAAPPQGGRAHPALMSTTGLADMVGRYGPGSNNASPTVSRPESRQGSAAPSVANDGEQPSPGIPTGVAATAAQISRAATPVSGDSTSAHPPTLRGGNPQPASKLRVRTDTLDSAATAPSETGGAGPAAQDAADSQTAEAAEAAPAEQPLGYQRTADIFPESMRRATKRELPKALAQTRMFALDLDQNHQSTRIEQCLVHLDAVHNPMTCFHLSINWLNCTNYLVEEM</sequence>
<dbReference type="Proteomes" id="UP001140234">
    <property type="component" value="Unassembled WGS sequence"/>
</dbReference>
<reference evidence="1" key="1">
    <citation type="submission" date="2022-07" db="EMBL/GenBank/DDBJ databases">
        <title>Phylogenomic reconstructions and comparative analyses of Kickxellomycotina fungi.</title>
        <authorList>
            <person name="Reynolds N.K."/>
            <person name="Stajich J.E."/>
            <person name="Barry K."/>
            <person name="Grigoriev I.V."/>
            <person name="Crous P."/>
            <person name="Smith M.E."/>
        </authorList>
    </citation>
    <scope>NUCLEOTIDE SEQUENCE</scope>
    <source>
        <strain evidence="1">CBS 109366</strain>
    </source>
</reference>
<feature type="non-terminal residue" evidence="1">
    <location>
        <position position="360"/>
    </location>
</feature>
<proteinExistence type="predicted"/>
<comment type="caution">
    <text evidence="1">The sequence shown here is derived from an EMBL/GenBank/DDBJ whole genome shotgun (WGS) entry which is preliminary data.</text>
</comment>
<accession>A0ACC1JWD6</accession>
<dbReference type="EMBL" id="JANBUJ010001135">
    <property type="protein sequence ID" value="KAJ2768588.1"/>
    <property type="molecule type" value="Genomic_DNA"/>
</dbReference>
<organism evidence="1 2">
    <name type="scientific">Coemansia nantahalensis</name>
    <dbReference type="NCBI Taxonomy" id="2789366"/>
    <lineage>
        <taxon>Eukaryota</taxon>
        <taxon>Fungi</taxon>
        <taxon>Fungi incertae sedis</taxon>
        <taxon>Zoopagomycota</taxon>
        <taxon>Kickxellomycotina</taxon>
        <taxon>Kickxellomycetes</taxon>
        <taxon>Kickxellales</taxon>
        <taxon>Kickxellaceae</taxon>
        <taxon>Coemansia</taxon>
    </lineage>
</organism>
<evidence type="ECO:0000313" key="2">
    <source>
        <dbReference type="Proteomes" id="UP001140234"/>
    </source>
</evidence>
<gene>
    <name evidence="1" type="primary">IML1_1</name>
    <name evidence="1" type="ORF">IWQ57_003473</name>
</gene>
<evidence type="ECO:0000313" key="1">
    <source>
        <dbReference type="EMBL" id="KAJ2768588.1"/>
    </source>
</evidence>
<keyword evidence="2" id="KW-1185">Reference proteome</keyword>
<name>A0ACC1JWD6_9FUNG</name>
<protein>
    <submittedName>
        <fullName evidence="1">Vacuolar membrane-associated protein iml1</fullName>
    </submittedName>
</protein>